<dbReference type="InterPro" id="IPR000195">
    <property type="entry name" value="Rab-GAP-TBC_dom"/>
</dbReference>
<reference evidence="4" key="2">
    <citation type="submission" date="2017-10" db="EMBL/GenBank/DDBJ databases">
        <title>Ladona fulva Genome sequencing and assembly.</title>
        <authorList>
            <person name="Murali S."/>
            <person name="Richards S."/>
            <person name="Bandaranaike D."/>
            <person name="Bellair M."/>
            <person name="Blankenburg K."/>
            <person name="Chao H."/>
            <person name="Dinh H."/>
            <person name="Doddapaneni H."/>
            <person name="Dugan-Rocha S."/>
            <person name="Elkadiri S."/>
            <person name="Gnanaolivu R."/>
            <person name="Hernandez B."/>
            <person name="Skinner E."/>
            <person name="Javaid M."/>
            <person name="Lee S."/>
            <person name="Li M."/>
            <person name="Ming W."/>
            <person name="Munidasa M."/>
            <person name="Muniz J."/>
            <person name="Nguyen L."/>
            <person name="Hughes D."/>
            <person name="Osuji N."/>
            <person name="Pu L.-L."/>
            <person name="Puazo M."/>
            <person name="Qu C."/>
            <person name="Quiroz J."/>
            <person name="Raj R."/>
            <person name="Weissenberger G."/>
            <person name="Xin Y."/>
            <person name="Zou X."/>
            <person name="Han Y."/>
            <person name="Worley K."/>
            <person name="Muzny D."/>
            <person name="Gibbs R."/>
        </authorList>
    </citation>
    <scope>NUCLEOTIDE SEQUENCE</scope>
    <source>
        <strain evidence="4">Sampled in the wild</strain>
    </source>
</reference>
<proteinExistence type="predicted"/>
<evidence type="ECO:0000259" key="3">
    <source>
        <dbReference type="PROSITE" id="PS50086"/>
    </source>
</evidence>
<evidence type="ECO:0000313" key="4">
    <source>
        <dbReference type="EMBL" id="KAG8236098.1"/>
    </source>
</evidence>
<evidence type="ECO:0000256" key="2">
    <source>
        <dbReference type="SAM" id="MobiDB-lite"/>
    </source>
</evidence>
<dbReference type="SUPFAM" id="SSF47923">
    <property type="entry name" value="Ypt/Rab-GAP domain of gyp1p"/>
    <property type="match status" value="2"/>
</dbReference>
<name>A0A8K0KPR3_LADFU</name>
<dbReference type="SMART" id="SM00164">
    <property type="entry name" value="TBC"/>
    <property type="match status" value="1"/>
</dbReference>
<dbReference type="Gene3D" id="1.10.472.80">
    <property type="entry name" value="Ypt/Rab-GAP domain of gyp1p, domain 3"/>
    <property type="match status" value="1"/>
</dbReference>
<keyword evidence="1" id="KW-0343">GTPase activation</keyword>
<dbReference type="OrthoDB" id="206700at2759"/>
<dbReference type="EMBL" id="KZ308992">
    <property type="protein sequence ID" value="KAG8236098.1"/>
    <property type="molecule type" value="Genomic_DNA"/>
</dbReference>
<dbReference type="PANTHER" id="PTHR20913:SF7">
    <property type="entry name" value="RE60063P"/>
    <property type="match status" value="1"/>
</dbReference>
<dbReference type="AlphaFoldDB" id="A0A8K0KPR3"/>
<evidence type="ECO:0000256" key="1">
    <source>
        <dbReference type="ARBA" id="ARBA00022468"/>
    </source>
</evidence>
<gene>
    <name evidence="4" type="ORF">J437_LFUL000460</name>
</gene>
<accession>A0A8K0KPR3</accession>
<organism evidence="4 5">
    <name type="scientific">Ladona fulva</name>
    <name type="common">Scarce chaser dragonfly</name>
    <name type="synonym">Libellula fulva</name>
    <dbReference type="NCBI Taxonomy" id="123851"/>
    <lineage>
        <taxon>Eukaryota</taxon>
        <taxon>Metazoa</taxon>
        <taxon>Ecdysozoa</taxon>
        <taxon>Arthropoda</taxon>
        <taxon>Hexapoda</taxon>
        <taxon>Insecta</taxon>
        <taxon>Pterygota</taxon>
        <taxon>Palaeoptera</taxon>
        <taxon>Odonata</taxon>
        <taxon>Epiprocta</taxon>
        <taxon>Anisoptera</taxon>
        <taxon>Libelluloidea</taxon>
        <taxon>Libellulidae</taxon>
        <taxon>Ladona</taxon>
    </lineage>
</organism>
<feature type="domain" description="Rab-GAP TBC" evidence="3">
    <location>
        <begin position="122"/>
        <end position="497"/>
    </location>
</feature>
<reference evidence="4" key="1">
    <citation type="submission" date="2013-04" db="EMBL/GenBank/DDBJ databases">
        <authorList>
            <person name="Qu J."/>
            <person name="Murali S.C."/>
            <person name="Bandaranaike D."/>
            <person name="Bellair M."/>
            <person name="Blankenburg K."/>
            <person name="Chao H."/>
            <person name="Dinh H."/>
            <person name="Doddapaneni H."/>
            <person name="Downs B."/>
            <person name="Dugan-Rocha S."/>
            <person name="Elkadiri S."/>
            <person name="Gnanaolivu R.D."/>
            <person name="Hernandez B."/>
            <person name="Javaid M."/>
            <person name="Jayaseelan J.C."/>
            <person name="Lee S."/>
            <person name="Li M."/>
            <person name="Ming W."/>
            <person name="Munidasa M."/>
            <person name="Muniz J."/>
            <person name="Nguyen L."/>
            <person name="Ongeri F."/>
            <person name="Osuji N."/>
            <person name="Pu L.-L."/>
            <person name="Puazo M."/>
            <person name="Qu C."/>
            <person name="Quiroz J."/>
            <person name="Raj R."/>
            <person name="Weissenberger G."/>
            <person name="Xin Y."/>
            <person name="Zou X."/>
            <person name="Han Y."/>
            <person name="Richards S."/>
            <person name="Worley K."/>
            <person name="Muzny D."/>
            <person name="Gibbs R."/>
        </authorList>
    </citation>
    <scope>NUCLEOTIDE SEQUENCE</scope>
    <source>
        <strain evidence="4">Sampled in the wild</strain>
    </source>
</reference>
<dbReference type="InterPro" id="IPR045913">
    <property type="entry name" value="TBC20/Gyp8-like"/>
</dbReference>
<keyword evidence="5" id="KW-1185">Reference proteome</keyword>
<feature type="compositionally biased region" description="Basic and acidic residues" evidence="2">
    <location>
        <begin position="289"/>
        <end position="301"/>
    </location>
</feature>
<dbReference type="PROSITE" id="PS50086">
    <property type="entry name" value="TBC_RABGAP"/>
    <property type="match status" value="1"/>
</dbReference>
<evidence type="ECO:0000313" key="5">
    <source>
        <dbReference type="Proteomes" id="UP000792457"/>
    </source>
</evidence>
<dbReference type="GO" id="GO:0005789">
    <property type="term" value="C:endoplasmic reticulum membrane"/>
    <property type="evidence" value="ECO:0007669"/>
    <property type="project" value="TreeGrafter"/>
</dbReference>
<feature type="region of interest" description="Disordered" evidence="2">
    <location>
        <begin position="272"/>
        <end position="304"/>
    </location>
</feature>
<dbReference type="Gene3D" id="1.10.8.1310">
    <property type="match status" value="1"/>
</dbReference>
<dbReference type="Pfam" id="PF00566">
    <property type="entry name" value="RabGAP-TBC"/>
    <property type="match status" value="1"/>
</dbReference>
<dbReference type="InterPro" id="IPR035969">
    <property type="entry name" value="Rab-GAP_TBC_sf"/>
</dbReference>
<comment type="caution">
    <text evidence="4">The sequence shown here is derived from an EMBL/GenBank/DDBJ whole genome shotgun (WGS) entry which is preliminary data.</text>
</comment>
<feature type="region of interest" description="Disordered" evidence="2">
    <location>
        <begin position="357"/>
        <end position="393"/>
    </location>
</feature>
<sequence length="663" mass="74923">MLLEVMDREIRRRHHSLKQSSDVVDDKKTPIRKISTQSSPKTELNGSDELINNIPFSETVESNGTCEFDSLVGSTCSSEDCHEYSAEISDDFEIKISKIQDALRSPVDRETLRTFARSEGGLLNDEMRRKVWPELLEIVGKKSTFTATDEDIKNHKEFNQVVLDVNRALKRFPPGVNRLAHLTSNPSQHQKFFISGISNSERVILQDQLTKLILTVIVKHPFLCYYQGYHDVAVTLLLVVGNEKGPPSEHGENGSVKQILKSDPTSLAVKVGNGAGDPSENEVTSVEETSPKSDTWCKEESEPQVEEETIKGKITCFDAKGDEIPLENDSPANDVGTEGKKEREECMEVEVNSVSTDSFFSSGNEDEKKLESDTDERKIDTGNVSGGFSDSETEFADKPARKHVISMWCSEVALNMLEHLSLHHFRGCMEPTMDATSRLLHHVFPIVARVDHLLCAFLDRSGVGTVYCLPWILTWYGHSLSNHDVVVRLYDYFLASPVEAPLYLAASIILYRRKEILETECDMAAVHGLLSQIPDDLPFELLLTRASALYKAHPPESLQKDVEERCNRELYAREERSSKFGNRRMSQPDFNSAVIQWPLLAILPPQYVNRFVPWLWMPRGRMQWLGAWAQMIPLRHINRRFLLAALPLAMYGIYSHLASNTGN</sequence>
<dbReference type="GO" id="GO:0005096">
    <property type="term" value="F:GTPase activator activity"/>
    <property type="evidence" value="ECO:0007669"/>
    <property type="project" value="UniProtKB-KW"/>
</dbReference>
<feature type="compositionally biased region" description="Basic and acidic residues" evidence="2">
    <location>
        <begin position="365"/>
        <end position="380"/>
    </location>
</feature>
<dbReference type="Proteomes" id="UP000792457">
    <property type="component" value="Unassembled WGS sequence"/>
</dbReference>
<protein>
    <recommendedName>
        <fullName evidence="3">Rab-GAP TBC domain-containing protein</fullName>
    </recommendedName>
</protein>
<dbReference type="GO" id="GO:0006888">
    <property type="term" value="P:endoplasmic reticulum to Golgi vesicle-mediated transport"/>
    <property type="evidence" value="ECO:0007669"/>
    <property type="project" value="TreeGrafter"/>
</dbReference>
<dbReference type="PANTHER" id="PTHR20913">
    <property type="entry name" value="TBC1 DOMAIN FAMILY MEMBER 20/GTPASE"/>
    <property type="match status" value="1"/>
</dbReference>